<evidence type="ECO:0000313" key="4">
    <source>
        <dbReference type="EMBL" id="MFC2926390.1"/>
    </source>
</evidence>
<gene>
    <name evidence="2 4" type="primary">apaG</name>
    <name evidence="4" type="ORF">ACFOOR_09770</name>
</gene>
<evidence type="ECO:0000313" key="5">
    <source>
        <dbReference type="Proteomes" id="UP001595379"/>
    </source>
</evidence>
<evidence type="ECO:0000259" key="3">
    <source>
        <dbReference type="PROSITE" id="PS51087"/>
    </source>
</evidence>
<dbReference type="Proteomes" id="UP001595379">
    <property type="component" value="Unassembled WGS sequence"/>
</dbReference>
<dbReference type="InterPro" id="IPR007474">
    <property type="entry name" value="ApaG_domain"/>
</dbReference>
<dbReference type="PANTHER" id="PTHR14289">
    <property type="entry name" value="F-BOX ONLY PROTEIN 3"/>
    <property type="match status" value="1"/>
</dbReference>
<dbReference type="NCBIfam" id="NF003967">
    <property type="entry name" value="PRK05461.1"/>
    <property type="match status" value="1"/>
</dbReference>
<reference evidence="5" key="1">
    <citation type="journal article" date="2019" name="Int. J. Syst. Evol. Microbiol.">
        <title>The Global Catalogue of Microorganisms (GCM) 10K type strain sequencing project: providing services to taxonomists for standard genome sequencing and annotation.</title>
        <authorList>
            <consortium name="The Broad Institute Genomics Platform"/>
            <consortium name="The Broad Institute Genome Sequencing Center for Infectious Disease"/>
            <person name="Wu L."/>
            <person name="Ma J."/>
        </authorList>
    </citation>
    <scope>NUCLEOTIDE SEQUENCE [LARGE SCALE GENOMIC DNA]</scope>
    <source>
        <strain evidence="5">KCTC 52487</strain>
    </source>
</reference>
<organism evidence="4 5">
    <name type="scientific">Hyphobacterium vulgare</name>
    <dbReference type="NCBI Taxonomy" id="1736751"/>
    <lineage>
        <taxon>Bacteria</taxon>
        <taxon>Pseudomonadati</taxon>
        <taxon>Pseudomonadota</taxon>
        <taxon>Alphaproteobacteria</taxon>
        <taxon>Maricaulales</taxon>
        <taxon>Maricaulaceae</taxon>
        <taxon>Hyphobacterium</taxon>
    </lineage>
</organism>
<dbReference type="RefSeq" id="WP_343164183.1">
    <property type="nucleotide sequence ID" value="NZ_JBHRSV010000019.1"/>
</dbReference>
<dbReference type="SUPFAM" id="SSF110069">
    <property type="entry name" value="ApaG-like"/>
    <property type="match status" value="1"/>
</dbReference>
<keyword evidence="5" id="KW-1185">Reference proteome</keyword>
<dbReference type="EMBL" id="JBHRSV010000019">
    <property type="protein sequence ID" value="MFC2926390.1"/>
    <property type="molecule type" value="Genomic_DNA"/>
</dbReference>
<protein>
    <recommendedName>
        <fullName evidence="1 2">Protein ApaG</fullName>
    </recommendedName>
</protein>
<dbReference type="Pfam" id="PF04379">
    <property type="entry name" value="DUF525"/>
    <property type="match status" value="1"/>
</dbReference>
<dbReference type="PANTHER" id="PTHR14289:SF16">
    <property type="entry name" value="POLYMERASE DELTA-INTERACTING PROTEIN 2"/>
    <property type="match status" value="1"/>
</dbReference>
<dbReference type="InterPro" id="IPR023065">
    <property type="entry name" value="Uncharacterised_ApaG"/>
</dbReference>
<dbReference type="PROSITE" id="PS51087">
    <property type="entry name" value="APAG"/>
    <property type="match status" value="1"/>
</dbReference>
<evidence type="ECO:0000256" key="2">
    <source>
        <dbReference type="HAMAP-Rule" id="MF_00791"/>
    </source>
</evidence>
<evidence type="ECO:0000256" key="1">
    <source>
        <dbReference type="ARBA" id="ARBA00017693"/>
    </source>
</evidence>
<feature type="domain" description="ApaG" evidence="3">
    <location>
        <begin position="3"/>
        <end position="127"/>
    </location>
</feature>
<dbReference type="InterPro" id="IPR036767">
    <property type="entry name" value="ApaG_sf"/>
</dbReference>
<proteinExistence type="inferred from homology"/>
<dbReference type="HAMAP" id="MF_00791">
    <property type="entry name" value="ApaG"/>
    <property type="match status" value="1"/>
</dbReference>
<name>A0ABV6ZY02_9PROT</name>
<dbReference type="Gene3D" id="2.60.40.1470">
    <property type="entry name" value="ApaG domain"/>
    <property type="match status" value="1"/>
</dbReference>
<comment type="caution">
    <text evidence="4">The sequence shown here is derived from an EMBL/GenBank/DDBJ whole genome shotgun (WGS) entry which is preliminary data.</text>
</comment>
<accession>A0ABV6ZY02</accession>
<sequence length="130" mass="14784">MYECETEGVWIRVEPDYLDEESDPDEGRFVWAYTIEIENRGEGTLQLVSREWEITDSRGRIEIVRGDGVVGEQPVLRPGESFRYTSGAPLGTSSGFMSGNYQMRREDGSRFAARIPSFSLDTPFDRPALH</sequence>